<dbReference type="CDD" id="cd00861">
    <property type="entry name" value="ProRS_anticodon_short"/>
    <property type="match status" value="1"/>
</dbReference>
<dbReference type="InterPro" id="IPR002314">
    <property type="entry name" value="aa-tRNA-synt_IIb"/>
</dbReference>
<dbReference type="InterPro" id="IPR002316">
    <property type="entry name" value="Pro-tRNA-ligase_IIa"/>
</dbReference>
<proteinExistence type="inferred from homology"/>
<dbReference type="SUPFAM" id="SSF52954">
    <property type="entry name" value="Class II aaRS ABD-related"/>
    <property type="match status" value="1"/>
</dbReference>
<dbReference type="InterPro" id="IPR004154">
    <property type="entry name" value="Anticodon-bd"/>
</dbReference>
<dbReference type="PANTHER" id="PTHR42753">
    <property type="entry name" value="MITOCHONDRIAL RIBOSOME PROTEIN L39/PROLYL-TRNA LIGASE FAMILY MEMBER"/>
    <property type="match status" value="1"/>
</dbReference>
<dbReference type="Pfam" id="PF03129">
    <property type="entry name" value="HGTP_anticodon"/>
    <property type="match status" value="1"/>
</dbReference>
<comment type="similarity">
    <text evidence="10">Belongs to the class-II aminoacyl-tRNA synthetase family. ProS type 1 subfamily.</text>
</comment>
<dbReference type="GO" id="GO:0005524">
    <property type="term" value="F:ATP binding"/>
    <property type="evidence" value="ECO:0007669"/>
    <property type="project" value="UniProtKB-UniRule"/>
</dbReference>
<comment type="function">
    <text evidence="10">Catalyzes the attachment of proline to tRNA(Pro) in a two-step reaction: proline is first activated by ATP to form Pro-AMP and then transferred to the acceptor end of tRNA(Pro). As ProRS can inadvertently accommodate and process non-cognate amino acids such as alanine and cysteine, to avoid such errors it has two additional distinct editing activities against alanine. One activity is designated as 'pretransfer' editing and involves the tRNA(Pro)-independent hydrolysis of activated Ala-AMP. The other activity is designated 'posttransfer' editing and involves deacylation of mischarged Ala-tRNA(Pro). The misacylated Cys-tRNA(Pro) is not edited by ProRS.</text>
</comment>
<feature type="domain" description="Aminoacyl-transfer RNA synthetases class-II family profile" evidence="11">
    <location>
        <begin position="33"/>
        <end position="468"/>
    </location>
</feature>
<organism evidence="12 13">
    <name type="scientific">Buchnera aphidicola str. USDA</name>
    <name type="common">Myzus persicae</name>
    <dbReference type="NCBI Taxonomy" id="1009856"/>
    <lineage>
        <taxon>Bacteria</taxon>
        <taxon>Pseudomonadati</taxon>
        <taxon>Pseudomonadota</taxon>
        <taxon>Gammaproteobacteria</taxon>
        <taxon>Enterobacterales</taxon>
        <taxon>Erwiniaceae</taxon>
        <taxon>Buchnera</taxon>
    </lineage>
</organism>
<dbReference type="KEGG" id="bapu:BUMPUSDA_CDS00354"/>
<dbReference type="SUPFAM" id="SSF55826">
    <property type="entry name" value="YbaK/ProRS associated domain"/>
    <property type="match status" value="1"/>
</dbReference>
<dbReference type="Pfam" id="PF04073">
    <property type="entry name" value="tRNA_edit"/>
    <property type="match status" value="1"/>
</dbReference>
<dbReference type="PATRIC" id="fig|1009856.3.peg.232"/>
<keyword evidence="6 10" id="KW-0067">ATP-binding</keyword>
<evidence type="ECO:0000256" key="4">
    <source>
        <dbReference type="ARBA" id="ARBA00022598"/>
    </source>
</evidence>
<dbReference type="AlphaFoldDB" id="W0P047"/>
<dbReference type="PRINTS" id="PR01046">
    <property type="entry name" value="TRNASYNTHPRO"/>
</dbReference>
<evidence type="ECO:0000256" key="6">
    <source>
        <dbReference type="ARBA" id="ARBA00022840"/>
    </source>
</evidence>
<evidence type="ECO:0000256" key="1">
    <source>
        <dbReference type="ARBA" id="ARBA00004496"/>
    </source>
</evidence>
<dbReference type="CDD" id="cd00779">
    <property type="entry name" value="ProRS_core_prok"/>
    <property type="match status" value="1"/>
</dbReference>
<dbReference type="RefSeq" id="WP_025368881.1">
    <property type="nucleotide sequence ID" value="NZ_CP002697.1"/>
</dbReference>
<dbReference type="InterPro" id="IPR036621">
    <property type="entry name" value="Anticodon-bd_dom_sf"/>
</dbReference>
<dbReference type="GO" id="GO:0006433">
    <property type="term" value="P:prolyl-tRNA aminoacylation"/>
    <property type="evidence" value="ECO:0007669"/>
    <property type="project" value="UniProtKB-UniRule"/>
</dbReference>
<sequence>MRTSKYLLSTLKDIPYDAKIISHQLMIRSGMIRKISSGLYVWLPTGVRVLRKIIKIIQTEMRKINALEVSMPIIQPESLWKESGRLKIYGEELLQFSDRRKKKFILGPTNEEIVTNFINTEIHSYKELPLIVYQIQTKFRDEIRPRFGIIRTREFTMKDAYSFHIDQNCLKKTYQIFYDSYINIFKKMQLNFRVVQADSGSMGGNLSHEFQALSENGEDEIVFSNDLSYSSNMNTAESMEVINFLKNKNNSKNINELLKTKKSIISSEQLNTPLRDQIKTILVRTKKNSIHPIAALLIRGDHELNIFKIEKIDILEKPVVFLDEKEIISLIGVTKKFLGPLGLKIPIIADISTYKMKNFTIGANIESQFFINVNWNIDLSIPVIQDIRKVVKNDLNPNGTGYLNVKKSIELGHIFQIGTKYSKKMKACIKASNGSEKNLYMGCYGIGITRIVAAVIEQNHDKNGIIWPTSIAPFQVVIMPINIHKSLEIKNIANFLYNKLKEKRIDVILDDRNQQPGIMFNEMDLIGIPHQIIIGKNSIINNNVEYRERKNKKSIFIGIKETINFISQKLKK</sequence>
<evidence type="ECO:0000313" key="13">
    <source>
        <dbReference type="Proteomes" id="UP000019087"/>
    </source>
</evidence>
<dbReference type="InterPro" id="IPR006195">
    <property type="entry name" value="aa-tRNA-synth_II"/>
</dbReference>
<dbReference type="PROSITE" id="PS50862">
    <property type="entry name" value="AA_TRNA_LIGASE_II"/>
    <property type="match status" value="1"/>
</dbReference>
<keyword evidence="7 10" id="KW-0648">Protein biosynthesis</keyword>
<evidence type="ECO:0000256" key="7">
    <source>
        <dbReference type="ARBA" id="ARBA00022917"/>
    </source>
</evidence>
<dbReference type="SUPFAM" id="SSF55681">
    <property type="entry name" value="Class II aaRS and biotin synthetases"/>
    <property type="match status" value="1"/>
</dbReference>
<dbReference type="Gene3D" id="3.30.930.10">
    <property type="entry name" value="Bira Bifunctional Protein, Domain 2"/>
    <property type="match status" value="2"/>
</dbReference>
<dbReference type="InterPro" id="IPR036754">
    <property type="entry name" value="YbaK/aa-tRNA-synt-asso_dom_sf"/>
</dbReference>
<dbReference type="CDD" id="cd04334">
    <property type="entry name" value="ProRS-INS"/>
    <property type="match status" value="1"/>
</dbReference>
<evidence type="ECO:0000313" key="12">
    <source>
        <dbReference type="EMBL" id="AHG60136.1"/>
    </source>
</evidence>
<dbReference type="InterPro" id="IPR045864">
    <property type="entry name" value="aa-tRNA-synth_II/BPL/LPL"/>
</dbReference>
<comment type="subunit">
    <text evidence="2 10">Homodimer.</text>
</comment>
<evidence type="ECO:0000256" key="2">
    <source>
        <dbReference type="ARBA" id="ARBA00011738"/>
    </source>
</evidence>
<dbReference type="GO" id="GO:0005829">
    <property type="term" value="C:cytosol"/>
    <property type="evidence" value="ECO:0007669"/>
    <property type="project" value="TreeGrafter"/>
</dbReference>
<name>W0P047_BUCMP</name>
<evidence type="ECO:0000256" key="5">
    <source>
        <dbReference type="ARBA" id="ARBA00022741"/>
    </source>
</evidence>
<dbReference type="InterPro" id="IPR050062">
    <property type="entry name" value="Pro-tRNA_synthetase"/>
</dbReference>
<dbReference type="InterPro" id="IPR007214">
    <property type="entry name" value="YbaK/aa-tRNA-synth-assoc-dom"/>
</dbReference>
<dbReference type="PANTHER" id="PTHR42753:SF2">
    <property type="entry name" value="PROLINE--TRNA LIGASE"/>
    <property type="match status" value="1"/>
</dbReference>
<comment type="subcellular location">
    <subcellularLocation>
        <location evidence="1 10">Cytoplasm</location>
    </subcellularLocation>
</comment>
<evidence type="ECO:0000259" key="11">
    <source>
        <dbReference type="PROSITE" id="PS50862"/>
    </source>
</evidence>
<evidence type="ECO:0000256" key="3">
    <source>
        <dbReference type="ARBA" id="ARBA00022490"/>
    </source>
</evidence>
<reference evidence="12 13" key="1">
    <citation type="journal article" date="2013" name="BMC Genomics">
        <title>Comparative analysis of genome sequences from four strains of the Buchnera aphidicola Mp endosymbion of the green peach aphid, Myzus persicae.</title>
        <authorList>
            <person name="Jiang Z."/>
            <person name="Jones D.H."/>
            <person name="Khuri S."/>
            <person name="Tsinoremas N.F."/>
            <person name="Wyss T."/>
            <person name="Jander G."/>
            <person name="Wilson A.C."/>
        </authorList>
    </citation>
    <scope>NUCLEOTIDE SEQUENCE [LARGE SCALE GENOMIC DNA]</scope>
    <source>
        <strain evidence="13">str. USDA (Myzus persicae)</strain>
    </source>
</reference>
<dbReference type="Pfam" id="PF00587">
    <property type="entry name" value="tRNA-synt_2b"/>
    <property type="match status" value="1"/>
</dbReference>
<dbReference type="InterPro" id="IPR044140">
    <property type="entry name" value="ProRS_anticodon_short"/>
</dbReference>
<accession>W0P047</accession>
<dbReference type="InterPro" id="IPR023717">
    <property type="entry name" value="Pro-tRNA-Synthase_IIa_type1"/>
</dbReference>
<dbReference type="EC" id="6.1.1.15" evidence="10"/>
<keyword evidence="3 10" id="KW-0963">Cytoplasm</keyword>
<evidence type="ECO:0000256" key="10">
    <source>
        <dbReference type="HAMAP-Rule" id="MF_01569"/>
    </source>
</evidence>
<dbReference type="Proteomes" id="UP000019087">
    <property type="component" value="Chromosome"/>
</dbReference>
<dbReference type="NCBIfam" id="NF006625">
    <property type="entry name" value="PRK09194.1"/>
    <property type="match status" value="1"/>
</dbReference>
<dbReference type="GO" id="GO:0002161">
    <property type="term" value="F:aminoacyl-tRNA deacylase activity"/>
    <property type="evidence" value="ECO:0007669"/>
    <property type="project" value="InterPro"/>
</dbReference>
<protein>
    <recommendedName>
        <fullName evidence="10">Proline--tRNA ligase</fullName>
        <ecNumber evidence="10">6.1.1.15</ecNumber>
    </recommendedName>
    <alternativeName>
        <fullName evidence="10">Prolyl-tRNA synthetase</fullName>
        <shortName evidence="10">ProRS</shortName>
    </alternativeName>
</protein>
<gene>
    <name evidence="12" type="primary">pros</name>
    <name evidence="10" type="synonym">proS</name>
    <name evidence="12" type="ORF">BUMPUSDA_CDS00354</name>
</gene>
<dbReference type="HAMAP" id="MF_01569">
    <property type="entry name" value="Pro_tRNA_synth_type1"/>
    <property type="match status" value="1"/>
</dbReference>
<dbReference type="InterPro" id="IPR004500">
    <property type="entry name" value="Pro-tRNA-synth_IIa_bac-type"/>
</dbReference>
<dbReference type="NCBIfam" id="TIGR00409">
    <property type="entry name" value="proS_fam_II"/>
    <property type="match status" value="1"/>
</dbReference>
<comment type="catalytic activity">
    <reaction evidence="9 10">
        <text>tRNA(Pro) + L-proline + ATP = L-prolyl-tRNA(Pro) + AMP + diphosphate</text>
        <dbReference type="Rhea" id="RHEA:14305"/>
        <dbReference type="Rhea" id="RHEA-COMP:9700"/>
        <dbReference type="Rhea" id="RHEA-COMP:9702"/>
        <dbReference type="ChEBI" id="CHEBI:30616"/>
        <dbReference type="ChEBI" id="CHEBI:33019"/>
        <dbReference type="ChEBI" id="CHEBI:60039"/>
        <dbReference type="ChEBI" id="CHEBI:78442"/>
        <dbReference type="ChEBI" id="CHEBI:78532"/>
        <dbReference type="ChEBI" id="CHEBI:456215"/>
        <dbReference type="EC" id="6.1.1.15"/>
    </reaction>
</comment>
<dbReference type="HOGENOM" id="CLU_016739_0_0_6"/>
<keyword evidence="4 10" id="KW-0436">Ligase</keyword>
<keyword evidence="8 10" id="KW-0030">Aminoacyl-tRNA synthetase</keyword>
<keyword evidence="5 10" id="KW-0547">Nucleotide-binding</keyword>
<dbReference type="GO" id="GO:0004827">
    <property type="term" value="F:proline-tRNA ligase activity"/>
    <property type="evidence" value="ECO:0007669"/>
    <property type="project" value="UniProtKB-UniRule"/>
</dbReference>
<comment type="domain">
    <text evidence="10">Consists of three domains: the N-terminal catalytic domain, the editing domain and the C-terminal anticodon-binding domain.</text>
</comment>
<dbReference type="Gene3D" id="3.40.50.800">
    <property type="entry name" value="Anticodon-binding domain"/>
    <property type="match status" value="1"/>
</dbReference>
<evidence type="ECO:0000256" key="9">
    <source>
        <dbReference type="ARBA" id="ARBA00047671"/>
    </source>
</evidence>
<dbReference type="EMBL" id="CP002697">
    <property type="protein sequence ID" value="AHG60136.1"/>
    <property type="molecule type" value="Genomic_DNA"/>
</dbReference>
<dbReference type="InterPro" id="IPR033730">
    <property type="entry name" value="ProRS_core_prok"/>
</dbReference>
<evidence type="ECO:0000256" key="8">
    <source>
        <dbReference type="ARBA" id="ARBA00023146"/>
    </source>
</evidence>